<dbReference type="Proteomes" id="UP000267223">
    <property type="component" value="Unassembled WGS sequence"/>
</dbReference>
<comment type="similarity">
    <text evidence="1">Belongs to the AHA1 family.</text>
</comment>
<evidence type="ECO:0000313" key="3">
    <source>
        <dbReference type="EMBL" id="RNI33791.1"/>
    </source>
</evidence>
<organism evidence="3 4">
    <name type="scientific">Hanamia caeni</name>
    <dbReference type="NCBI Taxonomy" id="2294116"/>
    <lineage>
        <taxon>Bacteria</taxon>
        <taxon>Pseudomonadati</taxon>
        <taxon>Bacteroidota</taxon>
        <taxon>Chitinophagia</taxon>
        <taxon>Chitinophagales</taxon>
        <taxon>Chitinophagaceae</taxon>
        <taxon>Hanamia</taxon>
    </lineage>
</organism>
<protein>
    <submittedName>
        <fullName evidence="3">Activator of HSP90 ATPase</fullName>
    </submittedName>
</protein>
<name>A0A3M9N7S3_9BACT</name>
<reference evidence="3 4" key="1">
    <citation type="submission" date="2018-11" db="EMBL/GenBank/DDBJ databases">
        <title>Draft genome sequence of Ferruginibacter sp. BO-59.</title>
        <authorList>
            <person name="Im W.T."/>
        </authorList>
    </citation>
    <scope>NUCLEOTIDE SEQUENCE [LARGE SCALE GENOMIC DNA]</scope>
    <source>
        <strain evidence="3 4">BO-59</strain>
    </source>
</reference>
<dbReference type="AlphaFoldDB" id="A0A3M9N7S3"/>
<dbReference type="Pfam" id="PF08327">
    <property type="entry name" value="AHSA1"/>
    <property type="match status" value="1"/>
</dbReference>
<keyword evidence="4" id="KW-1185">Reference proteome</keyword>
<dbReference type="OrthoDB" id="384974at2"/>
<evidence type="ECO:0000313" key="4">
    <source>
        <dbReference type="Proteomes" id="UP000267223"/>
    </source>
</evidence>
<dbReference type="Gene3D" id="3.30.530.20">
    <property type="match status" value="1"/>
</dbReference>
<accession>A0A3M9N7S3</accession>
<dbReference type="InterPro" id="IPR023393">
    <property type="entry name" value="START-like_dom_sf"/>
</dbReference>
<gene>
    <name evidence="3" type="ORF">EFY79_17520</name>
</gene>
<dbReference type="SUPFAM" id="SSF55961">
    <property type="entry name" value="Bet v1-like"/>
    <property type="match status" value="1"/>
</dbReference>
<evidence type="ECO:0000256" key="1">
    <source>
        <dbReference type="ARBA" id="ARBA00006817"/>
    </source>
</evidence>
<sequence>MKKAITVETTIKSTIENVWKLWTTPEDIMQWNNPSEKWHSLKVENNLKDGGNFLFRMETKDGAEGFDFSGKYDKVILHKLIEYTLDDGRKTINEFAQTGNSVTITETFEPEATTPRDVQKEFCQGVLNNFKKYVEK</sequence>
<dbReference type="InterPro" id="IPR013538">
    <property type="entry name" value="ASHA1/2-like_C"/>
</dbReference>
<dbReference type="EMBL" id="RJJR01000016">
    <property type="protein sequence ID" value="RNI33791.1"/>
    <property type="molecule type" value="Genomic_DNA"/>
</dbReference>
<proteinExistence type="inferred from homology"/>
<feature type="domain" description="Activator of Hsp90 ATPase homologue 1/2-like C-terminal" evidence="2">
    <location>
        <begin position="14"/>
        <end position="134"/>
    </location>
</feature>
<comment type="caution">
    <text evidence="3">The sequence shown here is derived from an EMBL/GenBank/DDBJ whole genome shotgun (WGS) entry which is preliminary data.</text>
</comment>
<evidence type="ECO:0000259" key="2">
    <source>
        <dbReference type="Pfam" id="PF08327"/>
    </source>
</evidence>
<dbReference type="RefSeq" id="WP_123122048.1">
    <property type="nucleotide sequence ID" value="NZ_RJJR01000016.1"/>
</dbReference>